<feature type="domain" description="Regulator of nucleoside diphosphate kinase N-terminal" evidence="2">
    <location>
        <begin position="15"/>
        <end position="54"/>
    </location>
</feature>
<dbReference type="InterPro" id="IPR001437">
    <property type="entry name" value="Tscrpt_elong_fac_GreA/B_C"/>
</dbReference>
<dbReference type="AlphaFoldDB" id="A0A4R5U785"/>
<sequence length="139" mass="14660">MSSQPPSGLPPSTSPAIRLHSRDLARLDALLDTPIYRQHPGAPALQRELDRADLLPDDATAAPVVGLHARVRCIDDASGAHHALTLVLPHEADVDAGRVSVLAPVGTALLGLTTGQRIDWPTAGGRVLRLRVLDISPSD</sequence>
<dbReference type="OrthoDB" id="192847at2"/>
<dbReference type="GO" id="GO:0016301">
    <property type="term" value="F:kinase activity"/>
    <property type="evidence" value="ECO:0007669"/>
    <property type="project" value="UniProtKB-KW"/>
</dbReference>
<dbReference type="InterPro" id="IPR029462">
    <property type="entry name" value="Rnk_N"/>
</dbReference>
<dbReference type="InterPro" id="IPR036953">
    <property type="entry name" value="GreA/GreB_C_sf"/>
</dbReference>
<dbReference type="PANTHER" id="PTHR30437:SF5">
    <property type="entry name" value="REGULATOR OF NUCLEOSIDE DIPHOSPHATE KINASE"/>
    <property type="match status" value="1"/>
</dbReference>
<dbReference type="Gene3D" id="1.10.286.20">
    <property type="match status" value="1"/>
</dbReference>
<feature type="domain" description="Transcription elongation factor GreA/GreB C-terminal" evidence="1">
    <location>
        <begin position="63"/>
        <end position="136"/>
    </location>
</feature>
<dbReference type="NCBIfam" id="NF004396">
    <property type="entry name" value="PRK05753.1"/>
    <property type="match status" value="1"/>
</dbReference>
<keyword evidence="3" id="KW-0808">Transferase</keyword>
<dbReference type="Gene3D" id="3.10.50.30">
    <property type="entry name" value="Transcription elongation factor, GreA/GreB, C-terminal domain"/>
    <property type="match status" value="1"/>
</dbReference>
<comment type="caution">
    <text evidence="3">The sequence shown here is derived from an EMBL/GenBank/DDBJ whole genome shotgun (WGS) entry which is preliminary data.</text>
</comment>
<reference evidence="3 4" key="1">
    <citation type="submission" date="2019-03" db="EMBL/GenBank/DDBJ databases">
        <title>Luteimonas zhaokaii sp.nov., isolated from the rectal contents of Plateau pika in Yushu, Qinghai Province, China.</title>
        <authorList>
            <person name="Zhang G."/>
        </authorList>
    </citation>
    <scope>NUCLEOTIDE SEQUENCE [LARGE SCALE GENOMIC DNA]</scope>
    <source>
        <strain evidence="3 4">THG-MD21</strain>
    </source>
</reference>
<keyword evidence="4" id="KW-1185">Reference proteome</keyword>
<dbReference type="GO" id="GO:0070063">
    <property type="term" value="F:RNA polymerase binding"/>
    <property type="evidence" value="ECO:0007669"/>
    <property type="project" value="InterPro"/>
</dbReference>
<protein>
    <submittedName>
        <fullName evidence="3">Nucleoside diphosphate kinase regulator</fullName>
    </submittedName>
</protein>
<name>A0A4R5U785_9GAMM</name>
<dbReference type="EMBL" id="SMTG01000005">
    <property type="protein sequence ID" value="TDK30160.1"/>
    <property type="molecule type" value="Genomic_DNA"/>
</dbReference>
<accession>A0A4R5U785</accession>
<dbReference type="PANTHER" id="PTHR30437">
    <property type="entry name" value="TRANSCRIPTION ELONGATION FACTOR GREA"/>
    <property type="match status" value="1"/>
</dbReference>
<evidence type="ECO:0000259" key="2">
    <source>
        <dbReference type="Pfam" id="PF14760"/>
    </source>
</evidence>
<evidence type="ECO:0000313" key="3">
    <source>
        <dbReference type="EMBL" id="TDK30160.1"/>
    </source>
</evidence>
<evidence type="ECO:0000259" key="1">
    <source>
        <dbReference type="Pfam" id="PF01272"/>
    </source>
</evidence>
<dbReference type="InterPro" id="IPR023459">
    <property type="entry name" value="Tscrpt_elong_fac_GreA/B_fam"/>
</dbReference>
<dbReference type="Pfam" id="PF14760">
    <property type="entry name" value="Rnk_N"/>
    <property type="match status" value="1"/>
</dbReference>
<dbReference type="RefSeq" id="WP_055246737.1">
    <property type="nucleotide sequence ID" value="NZ_SMTG01000005.1"/>
</dbReference>
<dbReference type="GO" id="GO:0006354">
    <property type="term" value="P:DNA-templated transcription elongation"/>
    <property type="evidence" value="ECO:0007669"/>
    <property type="project" value="TreeGrafter"/>
</dbReference>
<keyword evidence="3" id="KW-0418">Kinase</keyword>
<gene>
    <name evidence="3" type="ORF">E2F49_13330</name>
</gene>
<dbReference type="Pfam" id="PF01272">
    <property type="entry name" value="GreA_GreB"/>
    <property type="match status" value="1"/>
</dbReference>
<dbReference type="GO" id="GO:0003677">
    <property type="term" value="F:DNA binding"/>
    <property type="evidence" value="ECO:0007669"/>
    <property type="project" value="InterPro"/>
</dbReference>
<dbReference type="GO" id="GO:0032784">
    <property type="term" value="P:regulation of DNA-templated transcription elongation"/>
    <property type="evidence" value="ECO:0007669"/>
    <property type="project" value="InterPro"/>
</dbReference>
<evidence type="ECO:0000313" key="4">
    <source>
        <dbReference type="Proteomes" id="UP000295543"/>
    </source>
</evidence>
<dbReference type="SUPFAM" id="SSF54534">
    <property type="entry name" value="FKBP-like"/>
    <property type="match status" value="1"/>
</dbReference>
<dbReference type="Proteomes" id="UP000295543">
    <property type="component" value="Unassembled WGS sequence"/>
</dbReference>
<proteinExistence type="predicted"/>
<organism evidence="3 4">
    <name type="scientific">Luteimonas terrae</name>
    <dbReference type="NCBI Taxonomy" id="1530191"/>
    <lineage>
        <taxon>Bacteria</taxon>
        <taxon>Pseudomonadati</taxon>
        <taxon>Pseudomonadota</taxon>
        <taxon>Gammaproteobacteria</taxon>
        <taxon>Lysobacterales</taxon>
        <taxon>Lysobacteraceae</taxon>
        <taxon>Luteimonas</taxon>
    </lineage>
</organism>